<dbReference type="PANTHER" id="PTHR30419:SF8">
    <property type="entry name" value="NITROGEN ASSIMILATION TRANSCRIPTIONAL ACTIVATOR-RELATED"/>
    <property type="match status" value="1"/>
</dbReference>
<keyword evidence="3" id="KW-0238">DNA-binding</keyword>
<evidence type="ECO:0000313" key="6">
    <source>
        <dbReference type="EMBL" id="MCF3947531.1"/>
    </source>
</evidence>
<dbReference type="Pfam" id="PF00126">
    <property type="entry name" value="HTH_1"/>
    <property type="match status" value="1"/>
</dbReference>
<evidence type="ECO:0000256" key="1">
    <source>
        <dbReference type="ARBA" id="ARBA00009437"/>
    </source>
</evidence>
<evidence type="ECO:0000313" key="7">
    <source>
        <dbReference type="Proteomes" id="UP001521209"/>
    </source>
</evidence>
<comment type="caution">
    <text evidence="6">The sequence shown here is derived from an EMBL/GenBank/DDBJ whole genome shotgun (WGS) entry which is preliminary data.</text>
</comment>
<keyword evidence="4" id="KW-0804">Transcription</keyword>
<dbReference type="SUPFAM" id="SSF46785">
    <property type="entry name" value="Winged helix' DNA-binding domain"/>
    <property type="match status" value="1"/>
</dbReference>
<dbReference type="InterPro" id="IPR036388">
    <property type="entry name" value="WH-like_DNA-bd_sf"/>
</dbReference>
<dbReference type="Pfam" id="PF03466">
    <property type="entry name" value="LysR_substrate"/>
    <property type="match status" value="1"/>
</dbReference>
<dbReference type="Proteomes" id="UP001521209">
    <property type="component" value="Unassembled WGS sequence"/>
</dbReference>
<keyword evidence="7" id="KW-1185">Reference proteome</keyword>
<evidence type="ECO:0000256" key="2">
    <source>
        <dbReference type="ARBA" id="ARBA00023015"/>
    </source>
</evidence>
<gene>
    <name evidence="6" type="ORF">L2A60_12670</name>
</gene>
<dbReference type="Gene3D" id="1.10.10.10">
    <property type="entry name" value="Winged helix-like DNA-binding domain superfamily/Winged helix DNA-binding domain"/>
    <property type="match status" value="1"/>
</dbReference>
<organism evidence="6 7">
    <name type="scientific">Acidiphilium iwatense</name>
    <dbReference type="NCBI Taxonomy" id="768198"/>
    <lineage>
        <taxon>Bacteria</taxon>
        <taxon>Pseudomonadati</taxon>
        <taxon>Pseudomonadota</taxon>
        <taxon>Alphaproteobacteria</taxon>
        <taxon>Acetobacterales</taxon>
        <taxon>Acidocellaceae</taxon>
        <taxon>Acidiphilium</taxon>
    </lineage>
</organism>
<evidence type="ECO:0000256" key="3">
    <source>
        <dbReference type="ARBA" id="ARBA00023125"/>
    </source>
</evidence>
<protein>
    <submittedName>
        <fullName evidence="6">LysR family transcriptional regulator</fullName>
    </submittedName>
</protein>
<dbReference type="InterPro" id="IPR036390">
    <property type="entry name" value="WH_DNA-bd_sf"/>
</dbReference>
<dbReference type="PANTHER" id="PTHR30419">
    <property type="entry name" value="HTH-TYPE TRANSCRIPTIONAL REGULATOR YBHD"/>
    <property type="match status" value="1"/>
</dbReference>
<dbReference type="PRINTS" id="PR00039">
    <property type="entry name" value="HTHLYSR"/>
</dbReference>
<name>A0ABS9E0U1_9PROT</name>
<dbReference type="SUPFAM" id="SSF53850">
    <property type="entry name" value="Periplasmic binding protein-like II"/>
    <property type="match status" value="1"/>
</dbReference>
<accession>A0ABS9E0U1</accession>
<evidence type="ECO:0000259" key="5">
    <source>
        <dbReference type="PROSITE" id="PS50931"/>
    </source>
</evidence>
<dbReference type="InterPro" id="IPR000847">
    <property type="entry name" value="LysR_HTH_N"/>
</dbReference>
<evidence type="ECO:0000256" key="4">
    <source>
        <dbReference type="ARBA" id="ARBA00023163"/>
    </source>
</evidence>
<sequence length="319" mass="34967">MLNVTIRQLRAFILVSRERSFTRAAARLHVSASALTVSIRDLEAEIGLRLFDRSTRSVEATPQAIAFLPIAERLLDELDRALEDLHSFAERQKGSVTVSAAASFIVFVLAPAIAELAQIYPNITVRVVEDTTEGTTSRVLSGEADFGVTTLWRTADDAFTAIPLLQDRYGILAPLGHPLTRGDGPLDWSALLPYPIVSLGPEAGIRAQLDHHPKLRSLLARPTYEVSNVAALQALVSRSAGISVVPALMARQAGDRAMAFRPLIRPSLQREIFLVRARRRNFAPAAQALVSLMLETLRMFASDEYISPNLAIDRKGRIA</sequence>
<feature type="domain" description="HTH lysR-type" evidence="5">
    <location>
        <begin position="4"/>
        <end position="61"/>
    </location>
</feature>
<proteinExistence type="inferred from homology"/>
<keyword evidence="2" id="KW-0805">Transcription regulation</keyword>
<dbReference type="InterPro" id="IPR050950">
    <property type="entry name" value="HTH-type_LysR_regulators"/>
</dbReference>
<reference evidence="6 7" key="1">
    <citation type="submission" date="2022-01" db="EMBL/GenBank/DDBJ databases">
        <authorList>
            <person name="Won M."/>
            <person name="Kim S.-J."/>
            <person name="Kwon S.-W."/>
        </authorList>
    </citation>
    <scope>NUCLEOTIDE SEQUENCE [LARGE SCALE GENOMIC DNA]</scope>
    <source>
        <strain evidence="6 7">KCTC 23505</strain>
    </source>
</reference>
<dbReference type="PROSITE" id="PS50931">
    <property type="entry name" value="HTH_LYSR"/>
    <property type="match status" value="1"/>
</dbReference>
<dbReference type="InterPro" id="IPR005119">
    <property type="entry name" value="LysR_subst-bd"/>
</dbReference>
<dbReference type="RefSeq" id="WP_235704780.1">
    <property type="nucleotide sequence ID" value="NZ_JAKGBZ010000025.1"/>
</dbReference>
<dbReference type="Gene3D" id="3.40.190.290">
    <property type="match status" value="1"/>
</dbReference>
<dbReference type="EMBL" id="JAKGBZ010000025">
    <property type="protein sequence ID" value="MCF3947531.1"/>
    <property type="molecule type" value="Genomic_DNA"/>
</dbReference>
<comment type="similarity">
    <text evidence="1">Belongs to the LysR transcriptional regulatory family.</text>
</comment>